<dbReference type="Pfam" id="PF03797">
    <property type="entry name" value="Autotransporter"/>
    <property type="match status" value="1"/>
</dbReference>
<dbReference type="InterPro" id="IPR036465">
    <property type="entry name" value="vWFA_dom_sf"/>
</dbReference>
<accession>A0A317E9W1</accession>
<dbReference type="CDD" id="cd00198">
    <property type="entry name" value="vWFA"/>
    <property type="match status" value="1"/>
</dbReference>
<dbReference type="Gene3D" id="3.40.50.410">
    <property type="entry name" value="von Willebrand factor, type A domain"/>
    <property type="match status" value="1"/>
</dbReference>
<dbReference type="PROSITE" id="PS51318">
    <property type="entry name" value="TAT"/>
    <property type="match status" value="1"/>
</dbReference>
<feature type="domain" description="VWFA" evidence="2">
    <location>
        <begin position="39"/>
        <end position="217"/>
    </location>
</feature>
<gene>
    <name evidence="4" type="ORF">DKG75_04980</name>
</gene>
<dbReference type="Gene3D" id="2.40.128.130">
    <property type="entry name" value="Autotransporter beta-domain"/>
    <property type="match status" value="1"/>
</dbReference>
<feature type="chain" id="PRO_5016258905" description="Autotransporter domain-containing protein" evidence="1">
    <location>
        <begin position="36"/>
        <end position="644"/>
    </location>
</feature>
<evidence type="ECO:0000313" key="4">
    <source>
        <dbReference type="EMBL" id="PWR23907.1"/>
    </source>
</evidence>
<dbReference type="SMART" id="SM00869">
    <property type="entry name" value="Autotransporter"/>
    <property type="match status" value="1"/>
</dbReference>
<evidence type="ECO:0000256" key="1">
    <source>
        <dbReference type="SAM" id="SignalP"/>
    </source>
</evidence>
<dbReference type="PROSITE" id="PS50234">
    <property type="entry name" value="VWFA"/>
    <property type="match status" value="1"/>
</dbReference>
<evidence type="ECO:0000313" key="5">
    <source>
        <dbReference type="Proteomes" id="UP000246077"/>
    </source>
</evidence>
<feature type="domain" description="Autotransporter" evidence="3">
    <location>
        <begin position="369"/>
        <end position="644"/>
    </location>
</feature>
<dbReference type="InterPro" id="IPR006311">
    <property type="entry name" value="TAT_signal"/>
</dbReference>
<reference evidence="5" key="1">
    <citation type="submission" date="2018-05" db="EMBL/GenBank/DDBJ databases">
        <title>Zavarzinia sp. HR-AS.</title>
        <authorList>
            <person name="Lee Y."/>
            <person name="Jeon C.O."/>
        </authorList>
    </citation>
    <scope>NUCLEOTIDE SEQUENCE [LARGE SCALE GENOMIC DNA]</scope>
    <source>
        <strain evidence="5">DSM 1231</strain>
    </source>
</reference>
<evidence type="ECO:0000259" key="2">
    <source>
        <dbReference type="PROSITE" id="PS50234"/>
    </source>
</evidence>
<dbReference type="AlphaFoldDB" id="A0A317E9W1"/>
<dbReference type="OrthoDB" id="5930286at2"/>
<dbReference type="PROSITE" id="PS51208">
    <property type="entry name" value="AUTOTRANSPORTER"/>
    <property type="match status" value="1"/>
</dbReference>
<feature type="signal peptide" evidence="1">
    <location>
        <begin position="1"/>
        <end position="35"/>
    </location>
</feature>
<dbReference type="SUPFAM" id="SSF103515">
    <property type="entry name" value="Autotransporter"/>
    <property type="match status" value="1"/>
</dbReference>
<organism evidence="4 5">
    <name type="scientific">Zavarzinia compransoris</name>
    <dbReference type="NCBI Taxonomy" id="1264899"/>
    <lineage>
        <taxon>Bacteria</taxon>
        <taxon>Pseudomonadati</taxon>
        <taxon>Pseudomonadota</taxon>
        <taxon>Alphaproteobacteria</taxon>
        <taxon>Rhodospirillales</taxon>
        <taxon>Zavarziniaceae</taxon>
        <taxon>Zavarzinia</taxon>
    </lineage>
</organism>
<dbReference type="EMBL" id="QGLF01000001">
    <property type="protein sequence ID" value="PWR23907.1"/>
    <property type="molecule type" value="Genomic_DNA"/>
</dbReference>
<evidence type="ECO:0000259" key="3">
    <source>
        <dbReference type="PROSITE" id="PS51208"/>
    </source>
</evidence>
<name>A0A317E9W1_9PROT</name>
<keyword evidence="5" id="KW-1185">Reference proteome</keyword>
<proteinExistence type="predicted"/>
<sequence length="644" mass="66740">MMIDWTSGGRQGLRRMALGGVALAAMAAAAAPAAAAGVDFVFIVDESGSMGGEHDFIPTLVNDLNGVFSANGFSDNRFAMIGFGDANVVPRLVTGFTTAADVSALASTLKVNGGTEDGYAAIDFSFATLNTPPSSIRADAGQFLLITDEDRDNTNSSLSFNSILSQFQTNNVGLNGLYDIQTISIVPGASPPTSTDRNNLGTYNGQVLAVDTLNNKVYVVDSHTPGGYRAITLPGGITPIVGGAGTTQADYVNLGTNTVGGCVGSLDQLRSNIPVVVGAFAGALVDCLTVVVVNNPGSFQARTQVVLKNFFGTAQYSTILHSYPGVLALDSRNPYSRRTAGRTPGTFSFAAAGNGLDGAASGATADYVSPDGLYTVYGSFSFDWGRAGQTATSIGSSFDSQTLLVGGDYAVTGNIAVGAAFAYSNTTNTLNNKTDEQDIDGYNLYLYGTYAIAKAHFEAVVNAGLLDQDTTRTAGGNSFSGNTDGWVWGGQISGGYDFDLADGLSAGPVVALRYSKLTFDAYNESGGAGAAAVGDQEAQALVLSLGGRAAFTIVKDDTTALLLRFRGAWEHDFKDGAEPVTVAQIGGGQTFSVVPDDADNSWVALGAGVTLDGAGYSFFGDFDTRVDYENADLYFGRVGVKVYF</sequence>
<comment type="caution">
    <text evidence="4">The sequence shown here is derived from an EMBL/GenBank/DDBJ whole genome shotgun (WGS) entry which is preliminary data.</text>
</comment>
<evidence type="ECO:0008006" key="6">
    <source>
        <dbReference type="Google" id="ProtNLM"/>
    </source>
</evidence>
<dbReference type="InterPro" id="IPR002035">
    <property type="entry name" value="VWF_A"/>
</dbReference>
<dbReference type="InterPro" id="IPR036709">
    <property type="entry name" value="Autotransporte_beta_dom_sf"/>
</dbReference>
<protein>
    <recommendedName>
        <fullName evidence="6">Autotransporter domain-containing protein</fullName>
    </recommendedName>
</protein>
<dbReference type="SUPFAM" id="SSF53300">
    <property type="entry name" value="vWA-like"/>
    <property type="match status" value="1"/>
</dbReference>
<dbReference type="InterPro" id="IPR005546">
    <property type="entry name" value="Autotransporte_beta"/>
</dbReference>
<keyword evidence="1" id="KW-0732">Signal</keyword>
<dbReference type="Proteomes" id="UP000246077">
    <property type="component" value="Unassembled WGS sequence"/>
</dbReference>
<dbReference type="RefSeq" id="WP_109919938.1">
    <property type="nucleotide sequence ID" value="NZ_QGLF01000001.1"/>
</dbReference>